<keyword evidence="1" id="KW-0472">Membrane</keyword>
<dbReference type="Proteomes" id="UP000247647">
    <property type="component" value="Unassembled WGS sequence"/>
</dbReference>
<dbReference type="RefSeq" id="XP_025476510.1">
    <property type="nucleotide sequence ID" value="XM_025625464.1"/>
</dbReference>
<sequence>MTAHYLILQILRIITAAYNILSCFLVLHILDLHLSCLPVMISNYKILFPPQELTVYKHQIIPAWHGSITGHVLLRDGNYHWKIDGVWQVEWDRTNGMQAENYMDLEIFKSIWPSNQGEKTWPIKWRSWPLQ</sequence>
<evidence type="ECO:0000256" key="1">
    <source>
        <dbReference type="SAM" id="Phobius"/>
    </source>
</evidence>
<dbReference type="GeneID" id="37127920"/>
<name>A0A318Z1S5_ASPNB</name>
<reference evidence="2" key="1">
    <citation type="submission" date="2016-12" db="EMBL/GenBank/DDBJ databases">
        <title>The genomes of Aspergillus section Nigri reveals drivers in fungal speciation.</title>
        <authorList>
            <consortium name="DOE Joint Genome Institute"/>
            <person name="Vesth T.C."/>
            <person name="Nybo J."/>
            <person name="Theobald S."/>
            <person name="Brandl J."/>
            <person name="Frisvad J.C."/>
            <person name="Nielsen K.F."/>
            <person name="Lyhne E.K."/>
            <person name="Kogle M.E."/>
            <person name="Kuo A."/>
            <person name="Riley R."/>
            <person name="Clum A."/>
            <person name="Nolan M."/>
            <person name="Lipzen A."/>
            <person name="Salamov A."/>
            <person name="Henrissat B."/>
            <person name="Wiebenga A."/>
            <person name="De Vries R.P."/>
            <person name="Grigoriev I.V."/>
            <person name="Mortensen U.H."/>
            <person name="Andersen M.R."/>
            <person name="Baker S.E."/>
        </authorList>
    </citation>
    <scope>NUCLEOTIDE SEQUENCE [LARGE SCALE GENOMIC DNA]</scope>
    <source>
        <strain evidence="2">CBS 115656</strain>
    </source>
</reference>
<keyword evidence="1" id="KW-0812">Transmembrane</keyword>
<accession>A0A318Z1S5</accession>
<evidence type="ECO:0000313" key="2">
    <source>
        <dbReference type="EMBL" id="PYH31032.1"/>
    </source>
</evidence>
<gene>
    <name evidence="2" type="ORF">BO87DRAFT_399746</name>
</gene>
<dbReference type="OrthoDB" id="10463590at2759"/>
<dbReference type="EMBL" id="KZ821475">
    <property type="protein sequence ID" value="PYH31032.1"/>
    <property type="molecule type" value="Genomic_DNA"/>
</dbReference>
<evidence type="ECO:0000313" key="3">
    <source>
        <dbReference type="Proteomes" id="UP000247647"/>
    </source>
</evidence>
<keyword evidence="1" id="KW-1133">Transmembrane helix</keyword>
<dbReference type="AlphaFoldDB" id="A0A318Z1S5"/>
<feature type="transmembrane region" description="Helical" evidence="1">
    <location>
        <begin position="6"/>
        <end position="30"/>
    </location>
</feature>
<keyword evidence="3" id="KW-1185">Reference proteome</keyword>
<protein>
    <submittedName>
        <fullName evidence="2">Uncharacterized protein</fullName>
    </submittedName>
</protein>
<proteinExistence type="predicted"/>
<organism evidence="2 3">
    <name type="scientific">Aspergillus neoniger (strain CBS 115656)</name>
    <dbReference type="NCBI Taxonomy" id="1448310"/>
    <lineage>
        <taxon>Eukaryota</taxon>
        <taxon>Fungi</taxon>
        <taxon>Dikarya</taxon>
        <taxon>Ascomycota</taxon>
        <taxon>Pezizomycotina</taxon>
        <taxon>Eurotiomycetes</taxon>
        <taxon>Eurotiomycetidae</taxon>
        <taxon>Eurotiales</taxon>
        <taxon>Aspergillaceae</taxon>
        <taxon>Aspergillus</taxon>
        <taxon>Aspergillus subgen. Circumdati</taxon>
    </lineage>
</organism>